<comment type="caution">
    <text evidence="1">The sequence shown here is derived from an EMBL/GenBank/DDBJ whole genome shotgun (WGS) entry which is preliminary data.</text>
</comment>
<reference evidence="1 2" key="1">
    <citation type="journal article" date="2017" name="Biochemistry">
        <title>Identification of the Biosynthetic Pathway for the Antibiotic Bicyclomycin.</title>
        <authorList>
            <person name="Patteson J."/>
            <person name="Cai W."/>
            <person name="Johnson R.A."/>
            <person name="Santa Maria K."/>
            <person name="Li B."/>
        </authorList>
    </citation>
    <scope>NUCLEOTIDE SEQUENCE [LARGE SCALE GENOMIC DNA]</scope>
    <source>
        <strain evidence="1 2">ATCC 21532</strain>
    </source>
</reference>
<dbReference type="RefSeq" id="WP_099199841.1">
    <property type="nucleotide sequence ID" value="NZ_NHZO01000148.1"/>
</dbReference>
<keyword evidence="2" id="KW-1185">Reference proteome</keyword>
<dbReference type="AlphaFoldDB" id="A0A2G1XH24"/>
<dbReference type="EMBL" id="NHZO01000148">
    <property type="protein sequence ID" value="PHQ50544.1"/>
    <property type="molecule type" value="Genomic_DNA"/>
</dbReference>
<dbReference type="Pfam" id="PF19979">
    <property type="entry name" value="DUF6415"/>
    <property type="match status" value="1"/>
</dbReference>
<organism evidence="1 2">
    <name type="scientific">Streptomyces cinnamoneus</name>
    <name type="common">Streptoverticillium cinnamoneum</name>
    <dbReference type="NCBI Taxonomy" id="53446"/>
    <lineage>
        <taxon>Bacteria</taxon>
        <taxon>Bacillati</taxon>
        <taxon>Actinomycetota</taxon>
        <taxon>Actinomycetes</taxon>
        <taxon>Kitasatosporales</taxon>
        <taxon>Streptomycetaceae</taxon>
        <taxon>Streptomyces</taxon>
        <taxon>Streptomyces cinnamoneus group</taxon>
    </lineage>
</organism>
<evidence type="ECO:0000313" key="2">
    <source>
        <dbReference type="Proteomes" id="UP000222531"/>
    </source>
</evidence>
<dbReference type="Proteomes" id="UP000222531">
    <property type="component" value="Unassembled WGS sequence"/>
</dbReference>
<gene>
    <name evidence="1" type="ORF">BLA24_17150</name>
</gene>
<dbReference type="OrthoDB" id="4317465at2"/>
<sequence length="121" mass="12995">MTAPVHEHAFDEATVQAVIRRALDRLPLADTVDNLIAALCWHTERLLPAVETKDWSAHGQGELVTVIVDGVRKKLDARPASGAVAAARAVYAQEVARACRALLGLALVEPGDEERLRGGPQ</sequence>
<proteinExistence type="predicted"/>
<dbReference type="InterPro" id="IPR046300">
    <property type="entry name" value="DUF6415"/>
</dbReference>
<protein>
    <submittedName>
        <fullName evidence="1">Uncharacterized protein</fullName>
    </submittedName>
</protein>
<accession>A0A2G1XH24</accession>
<name>A0A2G1XH24_STRCJ</name>
<evidence type="ECO:0000313" key="1">
    <source>
        <dbReference type="EMBL" id="PHQ50544.1"/>
    </source>
</evidence>